<dbReference type="EMBL" id="ATHL01000151">
    <property type="protein sequence ID" value="EQB08023.1"/>
    <property type="molecule type" value="Genomic_DNA"/>
</dbReference>
<dbReference type="PROSITE" id="PS52016">
    <property type="entry name" value="TONB_DEPENDENT_REC_3"/>
    <property type="match status" value="1"/>
</dbReference>
<dbReference type="Proteomes" id="UP000015527">
    <property type="component" value="Unassembled WGS sequence"/>
</dbReference>
<evidence type="ECO:0000259" key="12">
    <source>
        <dbReference type="Pfam" id="PF07715"/>
    </source>
</evidence>
<evidence type="ECO:0000256" key="6">
    <source>
        <dbReference type="ARBA" id="ARBA00023136"/>
    </source>
</evidence>
<evidence type="ECO:0000259" key="11">
    <source>
        <dbReference type="Pfam" id="PF00593"/>
    </source>
</evidence>
<keyword evidence="10" id="KW-0732">Signal</keyword>
<accession>T0H7E6</accession>
<dbReference type="Pfam" id="PF00593">
    <property type="entry name" value="TonB_dep_Rec_b-barrel"/>
    <property type="match status" value="1"/>
</dbReference>
<dbReference type="eggNOG" id="COG1629">
    <property type="taxonomic scope" value="Bacteria"/>
</dbReference>
<dbReference type="InterPro" id="IPR000531">
    <property type="entry name" value="Beta-barrel_TonB"/>
</dbReference>
<keyword evidence="4 8" id="KW-0812">Transmembrane</keyword>
<dbReference type="InterPro" id="IPR010104">
    <property type="entry name" value="TonB_rcpt_bac"/>
</dbReference>
<evidence type="ECO:0000313" key="14">
    <source>
        <dbReference type="Proteomes" id="UP000015527"/>
    </source>
</evidence>
<keyword evidence="7 8" id="KW-0998">Cell outer membrane</keyword>
<organism evidence="13 14">
    <name type="scientific">Novosphingobium lindaniclasticum LE124</name>
    <dbReference type="NCBI Taxonomy" id="1096930"/>
    <lineage>
        <taxon>Bacteria</taxon>
        <taxon>Pseudomonadati</taxon>
        <taxon>Pseudomonadota</taxon>
        <taxon>Alphaproteobacteria</taxon>
        <taxon>Sphingomonadales</taxon>
        <taxon>Sphingomonadaceae</taxon>
        <taxon>Novosphingobium</taxon>
    </lineage>
</organism>
<keyword evidence="3 8" id="KW-1134">Transmembrane beta strand</keyword>
<comment type="caution">
    <text evidence="13">The sequence shown here is derived from an EMBL/GenBank/DDBJ whole genome shotgun (WGS) entry which is preliminary data.</text>
</comment>
<evidence type="ECO:0000256" key="2">
    <source>
        <dbReference type="ARBA" id="ARBA00022448"/>
    </source>
</evidence>
<comment type="similarity">
    <text evidence="8 9">Belongs to the TonB-dependent receptor family.</text>
</comment>
<evidence type="ECO:0000256" key="8">
    <source>
        <dbReference type="PROSITE-ProRule" id="PRU01360"/>
    </source>
</evidence>
<sequence>MKRFMIGCASGALALALSAQSAARAQTAASAIPAQSSSEEAEMNTIEVLGVKYGYQPVDVKKESPVIVDSISYDDIEAPTGDNSIASMVMQVPGVSFEGDGDEPRYITIRGLSADLNMTTIDGLTLATLGENGAGTRRVNLQLVPADISQRVDVFKAFTAEQDSAAIGGLTNIVTRSALKASAPYFMLDGYGIYSTFRGPAGENSGGSTRAHWGQGLKTAFADRFGSEGQFGVVVTARYQDRVRNSNKNWPDRRTYFNDAGAVIAGPDPELGWDGRDGLTKFAFGDYSNAIRNLGGSLKLEWQASPAISTYLMGYMYNRRESSTMNSSDVMGNTRAVTDRTDTTGTVRVDYVQSVVRYNQWDRTASGLIYGFDWDAGADSAFSVRAGYTRESYDDDEYWTRVRTAPGHELYYSYSMKGLPQMTSFTGDAFASRYLLNGSNINYVRAQEDVFDVRADYSHNVGPAARGFGFVAGLKFTHLDLDKDVDSVRYRTGGDVTQLMYDPGYSHYGSNGMRLPWLDYDRYWNGGTPAEDAASSDHYSRITDYRYREDVMNGYLSLHYRTDSTHVIAGLRYDDTTFEGRAPLTVDGTLTADFTRPSGRYRYWLPSLNVTHDIADGWKVRGSVSRTIGRPTPGSLVQAESETCGEGVTGCAVTRGNPDLKPRRANNYDLALEHYFDGDDALIALTAFRKEIKDDIFTLTTEWEENGLVNQIRQPMNAETSRVQGLELALVDRSLPFASNLGASFNATRLFGRMNYVTDTLSRRIDRVLQQPKWMANMTVTYQIPQIDGALRVTANYQHDYLTSVGASAWDDFYVKGRASVDLSLWHGVGRDFVFKYEVDNVLGAPPEWYHGRNVNGTLSQRDNYGRGIYFHVIYSPGR</sequence>
<keyword evidence="14" id="KW-1185">Reference proteome</keyword>
<gene>
    <name evidence="13" type="ORF">L284_22125</name>
</gene>
<evidence type="ECO:0000256" key="3">
    <source>
        <dbReference type="ARBA" id="ARBA00022452"/>
    </source>
</evidence>
<dbReference type="InterPro" id="IPR036942">
    <property type="entry name" value="Beta-barrel_TonB_sf"/>
</dbReference>
<evidence type="ECO:0000256" key="5">
    <source>
        <dbReference type="ARBA" id="ARBA00023077"/>
    </source>
</evidence>
<dbReference type="PANTHER" id="PTHR40980">
    <property type="entry name" value="PLUG DOMAIN-CONTAINING PROTEIN"/>
    <property type="match status" value="1"/>
</dbReference>
<dbReference type="NCBIfam" id="TIGR01782">
    <property type="entry name" value="TonB-Xanth-Caul"/>
    <property type="match status" value="1"/>
</dbReference>
<keyword evidence="5 9" id="KW-0798">TonB box</keyword>
<proteinExistence type="inferred from homology"/>
<keyword evidence="2 8" id="KW-0813">Transport</keyword>
<keyword evidence="6 8" id="KW-0472">Membrane</keyword>
<dbReference type="PANTHER" id="PTHR40980:SF4">
    <property type="entry name" value="TONB-DEPENDENT RECEPTOR-LIKE BETA-BARREL DOMAIN-CONTAINING PROTEIN"/>
    <property type="match status" value="1"/>
</dbReference>
<feature type="chain" id="PRO_5004563665" description="TonB-dependent receptor" evidence="10">
    <location>
        <begin position="26"/>
        <end position="879"/>
    </location>
</feature>
<dbReference type="Pfam" id="PF07715">
    <property type="entry name" value="Plug"/>
    <property type="match status" value="1"/>
</dbReference>
<dbReference type="PATRIC" id="fig|1096930.3.peg.4351"/>
<dbReference type="RefSeq" id="WP_021236090.1">
    <property type="nucleotide sequence ID" value="NZ_ATHL01000151.1"/>
</dbReference>
<dbReference type="Gene3D" id="2.40.170.20">
    <property type="entry name" value="TonB-dependent receptor, beta-barrel domain"/>
    <property type="match status" value="1"/>
</dbReference>
<name>T0H7E6_9SPHN</name>
<evidence type="ECO:0008006" key="15">
    <source>
        <dbReference type="Google" id="ProtNLM"/>
    </source>
</evidence>
<feature type="domain" description="TonB-dependent receptor-like beta-barrel" evidence="11">
    <location>
        <begin position="387"/>
        <end position="825"/>
    </location>
</feature>
<feature type="domain" description="TonB-dependent receptor plug" evidence="12">
    <location>
        <begin position="61"/>
        <end position="169"/>
    </location>
</feature>
<protein>
    <recommendedName>
        <fullName evidence="15">TonB-dependent receptor</fullName>
    </recommendedName>
</protein>
<reference evidence="13 14" key="1">
    <citation type="journal article" date="2013" name="Genome Announc.">
        <title>Genome Sequence of Novosphingobium lindaniclasticum LE124T, Isolated from a Hexachlorocyclohexane Dumpsite.</title>
        <authorList>
            <person name="Saxena A."/>
            <person name="Nayyar N."/>
            <person name="Sangwan N."/>
            <person name="Kumari R."/>
            <person name="Khurana J.P."/>
            <person name="Lal R."/>
        </authorList>
    </citation>
    <scope>NUCLEOTIDE SEQUENCE [LARGE SCALE GENOMIC DNA]</scope>
    <source>
        <strain evidence="13 14">LE124</strain>
    </source>
</reference>
<dbReference type="Gene3D" id="2.170.130.10">
    <property type="entry name" value="TonB-dependent receptor, plug domain"/>
    <property type="match status" value="1"/>
</dbReference>
<evidence type="ECO:0000256" key="9">
    <source>
        <dbReference type="RuleBase" id="RU003357"/>
    </source>
</evidence>
<feature type="signal peptide" evidence="10">
    <location>
        <begin position="1"/>
        <end position="25"/>
    </location>
</feature>
<dbReference type="InterPro" id="IPR012910">
    <property type="entry name" value="Plug_dom"/>
</dbReference>
<evidence type="ECO:0000256" key="1">
    <source>
        <dbReference type="ARBA" id="ARBA00004571"/>
    </source>
</evidence>
<dbReference type="InterPro" id="IPR037066">
    <property type="entry name" value="Plug_dom_sf"/>
</dbReference>
<dbReference type="OrthoDB" id="5476657at2"/>
<evidence type="ECO:0000256" key="10">
    <source>
        <dbReference type="SAM" id="SignalP"/>
    </source>
</evidence>
<dbReference type="eggNOG" id="COG4771">
    <property type="taxonomic scope" value="Bacteria"/>
</dbReference>
<dbReference type="GO" id="GO:0009279">
    <property type="term" value="C:cell outer membrane"/>
    <property type="evidence" value="ECO:0007669"/>
    <property type="project" value="UniProtKB-SubCell"/>
</dbReference>
<dbReference type="InterPro" id="IPR039426">
    <property type="entry name" value="TonB-dep_rcpt-like"/>
</dbReference>
<evidence type="ECO:0000256" key="7">
    <source>
        <dbReference type="ARBA" id="ARBA00023237"/>
    </source>
</evidence>
<comment type="subcellular location">
    <subcellularLocation>
        <location evidence="1 8">Cell outer membrane</location>
        <topology evidence="1 8">Multi-pass membrane protein</topology>
    </subcellularLocation>
</comment>
<evidence type="ECO:0000313" key="13">
    <source>
        <dbReference type="EMBL" id="EQB08023.1"/>
    </source>
</evidence>
<dbReference type="AlphaFoldDB" id="T0H7E6"/>
<evidence type="ECO:0000256" key="4">
    <source>
        <dbReference type="ARBA" id="ARBA00022692"/>
    </source>
</evidence>
<dbReference type="SUPFAM" id="SSF56935">
    <property type="entry name" value="Porins"/>
    <property type="match status" value="1"/>
</dbReference>